<evidence type="ECO:0000313" key="1">
    <source>
        <dbReference type="EMBL" id="EKC71195.1"/>
    </source>
</evidence>
<protein>
    <submittedName>
        <fullName evidence="1">Acetyltransferase</fullName>
    </submittedName>
</protein>
<keyword evidence="1" id="KW-0808">Transferase</keyword>
<name>K1TYE2_9ZZZZ</name>
<gene>
    <name evidence="1" type="ORF">OBE_03513</name>
</gene>
<accession>K1TYE2</accession>
<proteinExistence type="predicted"/>
<dbReference type="AlphaFoldDB" id="K1TYE2"/>
<organism evidence="1">
    <name type="scientific">human gut metagenome</name>
    <dbReference type="NCBI Taxonomy" id="408170"/>
    <lineage>
        <taxon>unclassified sequences</taxon>
        <taxon>metagenomes</taxon>
        <taxon>organismal metagenomes</taxon>
    </lineage>
</organism>
<reference evidence="1" key="1">
    <citation type="journal article" date="2013" name="Environ. Microbiol.">
        <title>Microbiota from the distal guts of lean and obese adolescents exhibit partial functional redundancy besides clear differences in community structure.</title>
        <authorList>
            <person name="Ferrer M."/>
            <person name="Ruiz A."/>
            <person name="Lanza F."/>
            <person name="Haange S.B."/>
            <person name="Oberbach A."/>
            <person name="Till H."/>
            <person name="Bargiela R."/>
            <person name="Campoy C."/>
            <person name="Segura M.T."/>
            <person name="Richter M."/>
            <person name="von Bergen M."/>
            <person name="Seifert J."/>
            <person name="Suarez A."/>
        </authorList>
    </citation>
    <scope>NUCLEOTIDE SEQUENCE</scope>
</reference>
<dbReference type="EMBL" id="AJWZ01002352">
    <property type="protein sequence ID" value="EKC71195.1"/>
    <property type="molecule type" value="Genomic_DNA"/>
</dbReference>
<comment type="caution">
    <text evidence="1">The sequence shown here is derived from an EMBL/GenBank/DDBJ whole genome shotgun (WGS) entry which is preliminary data.</text>
</comment>
<dbReference type="GO" id="GO:0016740">
    <property type="term" value="F:transferase activity"/>
    <property type="evidence" value="ECO:0007669"/>
    <property type="project" value="UniProtKB-KW"/>
</dbReference>
<sequence>MNKLNFIKADKPDCSNATDSGKITVTVREFITTTLAEKIATALWNKPEWADSIVRFNYDNKIKKRLLQC</sequence>